<evidence type="ECO:0000259" key="6">
    <source>
        <dbReference type="PROSITE" id="PS51294"/>
    </source>
</evidence>
<dbReference type="AlphaFoldDB" id="A0AAV8SCI4"/>
<dbReference type="GO" id="GO:0003700">
    <property type="term" value="F:DNA-binding transcription factor activity"/>
    <property type="evidence" value="ECO:0007669"/>
    <property type="project" value="InterPro"/>
</dbReference>
<dbReference type="InterPro" id="IPR009057">
    <property type="entry name" value="Homeodomain-like_sf"/>
</dbReference>
<proteinExistence type="predicted"/>
<gene>
    <name evidence="7" type="ORF">K2173_012282</name>
</gene>
<dbReference type="GO" id="GO:0005634">
    <property type="term" value="C:nucleus"/>
    <property type="evidence" value="ECO:0007669"/>
    <property type="project" value="UniProtKB-SubCell"/>
</dbReference>
<dbReference type="InterPro" id="IPR006447">
    <property type="entry name" value="Myb_dom_plants"/>
</dbReference>
<evidence type="ECO:0000256" key="2">
    <source>
        <dbReference type="ARBA" id="ARBA00023015"/>
    </source>
</evidence>
<feature type="domain" description="HTH myb-type" evidence="6">
    <location>
        <begin position="67"/>
        <end position="127"/>
    </location>
</feature>
<dbReference type="Gene3D" id="1.10.10.60">
    <property type="entry name" value="Homeodomain-like"/>
    <property type="match status" value="1"/>
</dbReference>
<evidence type="ECO:0000256" key="4">
    <source>
        <dbReference type="ARBA" id="ARBA00023242"/>
    </source>
</evidence>
<dbReference type="InterPro" id="IPR046955">
    <property type="entry name" value="PHR1-like"/>
</dbReference>
<dbReference type="GO" id="GO:0003677">
    <property type="term" value="F:DNA binding"/>
    <property type="evidence" value="ECO:0007669"/>
    <property type="project" value="InterPro"/>
</dbReference>
<dbReference type="PANTHER" id="PTHR31314">
    <property type="entry name" value="MYB FAMILY TRANSCRIPTION FACTOR PHL7-LIKE"/>
    <property type="match status" value="1"/>
</dbReference>
<feature type="region of interest" description="Disordered" evidence="5">
    <location>
        <begin position="1"/>
        <end position="63"/>
    </location>
</feature>
<protein>
    <recommendedName>
        <fullName evidence="6">HTH myb-type domain-containing protein</fullName>
    </recommendedName>
</protein>
<reference evidence="7 8" key="1">
    <citation type="submission" date="2021-09" db="EMBL/GenBank/DDBJ databases">
        <title>Genomic insights and catalytic innovation underlie evolution of tropane alkaloids biosynthesis.</title>
        <authorList>
            <person name="Wang Y.-J."/>
            <person name="Tian T."/>
            <person name="Huang J.-P."/>
            <person name="Huang S.-X."/>
        </authorList>
    </citation>
    <scope>NUCLEOTIDE SEQUENCE [LARGE SCALE GENOMIC DNA]</scope>
    <source>
        <strain evidence="7">KIB-2018</strain>
        <tissue evidence="7">Leaf</tissue>
    </source>
</reference>
<dbReference type="EMBL" id="JAIWQS010000011">
    <property type="protein sequence ID" value="KAJ8749731.1"/>
    <property type="molecule type" value="Genomic_DNA"/>
</dbReference>
<evidence type="ECO:0000313" key="7">
    <source>
        <dbReference type="EMBL" id="KAJ8749731.1"/>
    </source>
</evidence>
<evidence type="ECO:0000256" key="5">
    <source>
        <dbReference type="SAM" id="MobiDB-lite"/>
    </source>
</evidence>
<organism evidence="7 8">
    <name type="scientific">Erythroxylum novogranatense</name>
    <dbReference type="NCBI Taxonomy" id="1862640"/>
    <lineage>
        <taxon>Eukaryota</taxon>
        <taxon>Viridiplantae</taxon>
        <taxon>Streptophyta</taxon>
        <taxon>Embryophyta</taxon>
        <taxon>Tracheophyta</taxon>
        <taxon>Spermatophyta</taxon>
        <taxon>Magnoliopsida</taxon>
        <taxon>eudicotyledons</taxon>
        <taxon>Gunneridae</taxon>
        <taxon>Pentapetalae</taxon>
        <taxon>rosids</taxon>
        <taxon>fabids</taxon>
        <taxon>Malpighiales</taxon>
        <taxon>Erythroxylaceae</taxon>
        <taxon>Erythroxylum</taxon>
    </lineage>
</organism>
<feature type="compositionally biased region" description="Basic and acidic residues" evidence="5">
    <location>
        <begin position="8"/>
        <end position="28"/>
    </location>
</feature>
<accession>A0AAV8SCI4</accession>
<dbReference type="NCBIfam" id="TIGR01557">
    <property type="entry name" value="myb_SHAQKYF"/>
    <property type="match status" value="1"/>
</dbReference>
<dbReference type="Proteomes" id="UP001159364">
    <property type="component" value="Linkage Group LG11"/>
</dbReference>
<name>A0AAV8SCI4_9ROSI</name>
<dbReference type="PROSITE" id="PS51294">
    <property type="entry name" value="HTH_MYB"/>
    <property type="match status" value="1"/>
</dbReference>
<dbReference type="InterPro" id="IPR017930">
    <property type="entry name" value="Myb_dom"/>
</dbReference>
<dbReference type="PANTHER" id="PTHR31314:SF168">
    <property type="entry name" value="MYB-LIKE HTH TRANSCRIPTIONAL REGULATOR FAMILY PROTEIN"/>
    <property type="match status" value="1"/>
</dbReference>
<comment type="caution">
    <text evidence="7">The sequence shown here is derived from an EMBL/GenBank/DDBJ whole genome shotgun (WGS) entry which is preliminary data.</text>
</comment>
<evidence type="ECO:0000256" key="1">
    <source>
        <dbReference type="ARBA" id="ARBA00004123"/>
    </source>
</evidence>
<evidence type="ECO:0000256" key="3">
    <source>
        <dbReference type="ARBA" id="ARBA00023163"/>
    </source>
</evidence>
<keyword evidence="4" id="KW-0539">Nucleus</keyword>
<dbReference type="InterPro" id="IPR001005">
    <property type="entry name" value="SANT/Myb"/>
</dbReference>
<feature type="compositionally biased region" description="Basic and acidic residues" evidence="5">
    <location>
        <begin position="320"/>
        <end position="329"/>
    </location>
</feature>
<evidence type="ECO:0000313" key="8">
    <source>
        <dbReference type="Proteomes" id="UP001159364"/>
    </source>
</evidence>
<dbReference type="Pfam" id="PF00249">
    <property type="entry name" value="Myb_DNA-binding"/>
    <property type="match status" value="1"/>
</dbReference>
<dbReference type="FunFam" id="1.10.10.60:FF:000002">
    <property type="entry name" value="Myb family transcription factor"/>
    <property type="match status" value="1"/>
</dbReference>
<keyword evidence="2" id="KW-0805">Transcription regulation</keyword>
<comment type="subcellular location">
    <subcellularLocation>
        <location evidence="1">Nucleus</location>
    </subcellularLocation>
</comment>
<keyword evidence="3" id="KW-0804">Transcription</keyword>
<feature type="compositionally biased region" description="Low complexity" evidence="5">
    <location>
        <begin position="40"/>
        <end position="50"/>
    </location>
</feature>
<dbReference type="SUPFAM" id="SSF46689">
    <property type="entry name" value="Homeodomain-like"/>
    <property type="match status" value="1"/>
</dbReference>
<keyword evidence="8" id="KW-1185">Reference proteome</keyword>
<feature type="region of interest" description="Disordered" evidence="5">
    <location>
        <begin position="319"/>
        <end position="339"/>
    </location>
</feature>
<sequence>MELQTSMRKSENSDFLKLDPSEKNKDKEVEEEGDIESKTKNSTSSSNSVVEESEKAATSRGVRSYVRSKVPRLRWTPDLHLCFVKAVERLGGHERATPKLVLQLMNIKGLSIAHVKSHLQMYRSKRIDDQGQVINSSVNGIGTDHFPFSLWHQSLIRNIDQRLHSKFRNSWSDHHGSWMTKPTSTNNYLIAGKGPGLYNSMAAGRIDREFGSSTTNGDLHLRNISSFSDQTRKRMQEFQDISQTWHACEPMRNRTTPLSVMKESSLVTIQFTPGIREIYGSSALENKWSLNENHQISKAKRKILEENDLDLNLSLGTKLRPGEDKKLQGEEEEDVESSNLCLSLSTSTSKQNSLSINLNMPLSEYP</sequence>